<dbReference type="SUPFAM" id="SSF53098">
    <property type="entry name" value="Ribonuclease H-like"/>
    <property type="match status" value="1"/>
</dbReference>
<dbReference type="GO" id="GO:0003676">
    <property type="term" value="F:nucleic acid binding"/>
    <property type="evidence" value="ECO:0007669"/>
    <property type="project" value="InterPro"/>
</dbReference>
<keyword evidence="9" id="KW-0378">Hydrolase</keyword>
<keyword evidence="8" id="KW-0255">Endonuclease</keyword>
<reference evidence="13" key="1">
    <citation type="journal article" date="2014" name="Int. J. Syst. Evol. Microbiol.">
        <title>Complete genome sequence of Corynebacterium casei LMG S-19264T (=DSM 44701T), isolated from a smear-ripened cheese.</title>
        <authorList>
            <consortium name="US DOE Joint Genome Institute (JGI-PGF)"/>
            <person name="Walter F."/>
            <person name="Albersmeier A."/>
            <person name="Kalinowski J."/>
            <person name="Ruckert C."/>
        </authorList>
    </citation>
    <scope>NUCLEOTIDE SEQUENCE</scope>
    <source>
        <strain evidence="13">CGMCC 1.10749</strain>
    </source>
</reference>
<sequence>MTIHAAADGSALGNPGPAGWAWYVDEDHWAAGGWPHGTNNQGELTAVLDLLQQTAGADEDLVILCDSKYVINSVTQWMAGWKRKGWKKGDGKPVLNVEIMKALDEAMTGRWDRVRFEWVKGHSGHVLNEEADRLANGAATAYQRGAVPDPGPGWKGRGQDSPGHPAPATAAPTAAEAPEPDLFTTLADDSGPSDAEQVIALERSLLTDEVRSDPAAVAALLHPQWSEVGRSGRLWTREAILDEIGPLEEEASLDVLSCMPVGPDAMLLLWRSVTDSGSTLRSSLWVRERGHWQQLYHQGTAEA</sequence>
<comment type="cofactor">
    <cofactor evidence="2">
        <name>Mg(2+)</name>
        <dbReference type="ChEBI" id="CHEBI:18420"/>
    </cofactor>
</comment>
<dbReference type="InterPro" id="IPR032710">
    <property type="entry name" value="NTF2-like_dom_sf"/>
</dbReference>
<evidence type="ECO:0000256" key="8">
    <source>
        <dbReference type="ARBA" id="ARBA00022759"/>
    </source>
</evidence>
<organism evidence="13 14">
    <name type="scientific">Knoellia flava</name>
    <dbReference type="NCBI Taxonomy" id="913969"/>
    <lineage>
        <taxon>Bacteria</taxon>
        <taxon>Bacillati</taxon>
        <taxon>Actinomycetota</taxon>
        <taxon>Actinomycetes</taxon>
        <taxon>Micrococcales</taxon>
        <taxon>Intrasporangiaceae</taxon>
        <taxon>Knoellia</taxon>
    </lineage>
</organism>
<dbReference type="CDD" id="cd09278">
    <property type="entry name" value="RNase_HI_prokaryote_like"/>
    <property type="match status" value="1"/>
</dbReference>
<evidence type="ECO:0000259" key="12">
    <source>
        <dbReference type="PROSITE" id="PS50879"/>
    </source>
</evidence>
<dbReference type="AlphaFoldDB" id="A0A8H9FSH3"/>
<dbReference type="InterPro" id="IPR002156">
    <property type="entry name" value="RNaseH_domain"/>
</dbReference>
<evidence type="ECO:0000256" key="5">
    <source>
        <dbReference type="ARBA" id="ARBA00012180"/>
    </source>
</evidence>
<keyword evidence="7" id="KW-0479">Metal-binding</keyword>
<dbReference type="InterPro" id="IPR012337">
    <property type="entry name" value="RNaseH-like_sf"/>
</dbReference>
<evidence type="ECO:0000256" key="2">
    <source>
        <dbReference type="ARBA" id="ARBA00001946"/>
    </source>
</evidence>
<evidence type="ECO:0000256" key="6">
    <source>
        <dbReference type="ARBA" id="ARBA00022722"/>
    </source>
</evidence>
<feature type="domain" description="RNase H type-1" evidence="12">
    <location>
        <begin position="1"/>
        <end position="140"/>
    </location>
</feature>
<dbReference type="InterPro" id="IPR027843">
    <property type="entry name" value="DUF4440"/>
</dbReference>
<dbReference type="Gene3D" id="3.10.450.50">
    <property type="match status" value="1"/>
</dbReference>
<dbReference type="Gene3D" id="3.30.420.10">
    <property type="entry name" value="Ribonuclease H-like superfamily/Ribonuclease H"/>
    <property type="match status" value="1"/>
</dbReference>
<dbReference type="RefSeq" id="WP_035950192.1">
    <property type="nucleotide sequence ID" value="NZ_BMEA01000001.1"/>
</dbReference>
<comment type="caution">
    <text evidence="13">The sequence shown here is derived from an EMBL/GenBank/DDBJ whole genome shotgun (WGS) entry which is preliminary data.</text>
</comment>
<accession>A0A8H9FSH3</accession>
<dbReference type="GO" id="GO:0043137">
    <property type="term" value="P:DNA replication, removal of RNA primer"/>
    <property type="evidence" value="ECO:0007669"/>
    <property type="project" value="TreeGrafter"/>
</dbReference>
<dbReference type="EC" id="3.1.26.4" evidence="5"/>
<proteinExistence type="inferred from homology"/>
<dbReference type="InterPro" id="IPR050092">
    <property type="entry name" value="RNase_H"/>
</dbReference>
<name>A0A8H9FSH3_9MICO</name>
<dbReference type="PANTHER" id="PTHR10642">
    <property type="entry name" value="RIBONUCLEASE H1"/>
    <property type="match status" value="1"/>
</dbReference>
<dbReference type="Pfam" id="PF00075">
    <property type="entry name" value="RNase_H"/>
    <property type="match status" value="1"/>
</dbReference>
<dbReference type="EMBL" id="BMEA01000001">
    <property type="protein sequence ID" value="GGB69716.1"/>
    <property type="molecule type" value="Genomic_DNA"/>
</dbReference>
<dbReference type="SUPFAM" id="SSF54427">
    <property type="entry name" value="NTF2-like"/>
    <property type="match status" value="1"/>
</dbReference>
<gene>
    <name evidence="13" type="primary">rnhA</name>
    <name evidence="13" type="ORF">GCM10011314_06250</name>
</gene>
<evidence type="ECO:0000256" key="7">
    <source>
        <dbReference type="ARBA" id="ARBA00022723"/>
    </source>
</evidence>
<evidence type="ECO:0000313" key="14">
    <source>
        <dbReference type="Proteomes" id="UP000628079"/>
    </source>
</evidence>
<evidence type="ECO:0000256" key="11">
    <source>
        <dbReference type="SAM" id="MobiDB-lite"/>
    </source>
</evidence>
<evidence type="ECO:0000313" key="13">
    <source>
        <dbReference type="EMBL" id="GGB69716.1"/>
    </source>
</evidence>
<keyword evidence="6" id="KW-0540">Nuclease</keyword>
<comment type="subunit">
    <text evidence="4">Monomer.</text>
</comment>
<evidence type="ECO:0000256" key="3">
    <source>
        <dbReference type="ARBA" id="ARBA00005300"/>
    </source>
</evidence>
<keyword evidence="10" id="KW-0460">Magnesium</keyword>
<comment type="catalytic activity">
    <reaction evidence="1">
        <text>Endonucleolytic cleavage to 5'-phosphomonoester.</text>
        <dbReference type="EC" id="3.1.26.4"/>
    </reaction>
</comment>
<reference evidence="13" key="2">
    <citation type="submission" date="2020-09" db="EMBL/GenBank/DDBJ databases">
        <authorList>
            <person name="Sun Q."/>
            <person name="Zhou Y."/>
        </authorList>
    </citation>
    <scope>NUCLEOTIDE SEQUENCE</scope>
    <source>
        <strain evidence="13">CGMCC 1.10749</strain>
    </source>
</reference>
<dbReference type="InterPro" id="IPR036397">
    <property type="entry name" value="RNaseH_sf"/>
</dbReference>
<evidence type="ECO:0000256" key="10">
    <source>
        <dbReference type="ARBA" id="ARBA00022842"/>
    </source>
</evidence>
<comment type="similarity">
    <text evidence="3">Belongs to the RNase H family.</text>
</comment>
<evidence type="ECO:0000256" key="4">
    <source>
        <dbReference type="ARBA" id="ARBA00011245"/>
    </source>
</evidence>
<dbReference type="PANTHER" id="PTHR10642:SF26">
    <property type="entry name" value="RIBONUCLEASE H1"/>
    <property type="match status" value="1"/>
</dbReference>
<protein>
    <recommendedName>
        <fullName evidence="5">ribonuclease H</fullName>
        <ecNumber evidence="5">3.1.26.4</ecNumber>
    </recommendedName>
</protein>
<feature type="region of interest" description="Disordered" evidence="11">
    <location>
        <begin position="143"/>
        <end position="176"/>
    </location>
</feature>
<dbReference type="Proteomes" id="UP000628079">
    <property type="component" value="Unassembled WGS sequence"/>
</dbReference>
<dbReference type="Pfam" id="PF14534">
    <property type="entry name" value="DUF4440"/>
    <property type="match status" value="1"/>
</dbReference>
<feature type="compositionally biased region" description="Low complexity" evidence="11">
    <location>
        <begin position="166"/>
        <end position="176"/>
    </location>
</feature>
<dbReference type="GO" id="GO:0046872">
    <property type="term" value="F:metal ion binding"/>
    <property type="evidence" value="ECO:0007669"/>
    <property type="project" value="UniProtKB-KW"/>
</dbReference>
<evidence type="ECO:0000256" key="9">
    <source>
        <dbReference type="ARBA" id="ARBA00022801"/>
    </source>
</evidence>
<dbReference type="InterPro" id="IPR022892">
    <property type="entry name" value="RNaseHI"/>
</dbReference>
<evidence type="ECO:0000256" key="1">
    <source>
        <dbReference type="ARBA" id="ARBA00000077"/>
    </source>
</evidence>
<dbReference type="PROSITE" id="PS50879">
    <property type="entry name" value="RNASE_H_1"/>
    <property type="match status" value="1"/>
</dbReference>
<dbReference type="GO" id="GO:0004523">
    <property type="term" value="F:RNA-DNA hybrid ribonuclease activity"/>
    <property type="evidence" value="ECO:0007669"/>
    <property type="project" value="UniProtKB-EC"/>
</dbReference>